<feature type="transmembrane region" description="Helical" evidence="3">
    <location>
        <begin position="95"/>
        <end position="112"/>
    </location>
</feature>
<feature type="transmembrane region" description="Helical" evidence="3">
    <location>
        <begin position="70"/>
        <end position="89"/>
    </location>
</feature>
<dbReference type="Gene3D" id="1.20.1250.20">
    <property type="entry name" value="MFS general substrate transporter like domains"/>
    <property type="match status" value="2"/>
</dbReference>
<dbReference type="InterPro" id="IPR005275">
    <property type="entry name" value="Lfuc_symporter_FucP"/>
</dbReference>
<dbReference type="GO" id="GO:0015535">
    <property type="term" value="F:fucose:proton symporter activity"/>
    <property type="evidence" value="ECO:0007669"/>
    <property type="project" value="InterPro"/>
</dbReference>
<dbReference type="EMBL" id="CP063169">
    <property type="protein sequence ID" value="QOR72897.1"/>
    <property type="molecule type" value="Genomic_DNA"/>
</dbReference>
<evidence type="ECO:0000256" key="3">
    <source>
        <dbReference type="SAM" id="Phobius"/>
    </source>
</evidence>
<feature type="transmembrane region" description="Helical" evidence="3">
    <location>
        <begin position="133"/>
        <end position="156"/>
    </location>
</feature>
<proteinExistence type="predicted"/>
<feature type="chain" id="PRO_5038348533" evidence="4">
    <location>
        <begin position="19"/>
        <end position="419"/>
    </location>
</feature>
<dbReference type="NCBIfam" id="TIGR00885">
    <property type="entry name" value="fucP"/>
    <property type="match status" value="1"/>
</dbReference>
<feature type="transmembrane region" description="Helical" evidence="3">
    <location>
        <begin position="303"/>
        <end position="322"/>
    </location>
</feature>
<keyword evidence="3" id="KW-0812">Transmembrane</keyword>
<dbReference type="SUPFAM" id="SSF103473">
    <property type="entry name" value="MFS general substrate transporter"/>
    <property type="match status" value="1"/>
</dbReference>
<dbReference type="CDD" id="cd17394">
    <property type="entry name" value="MFS_FucP_like"/>
    <property type="match status" value="1"/>
</dbReference>
<dbReference type="AlphaFoldDB" id="A0A7M1T0U9"/>
<dbReference type="Proteomes" id="UP000593758">
    <property type="component" value="Chromosome"/>
</dbReference>
<feature type="transmembrane region" description="Helical" evidence="3">
    <location>
        <begin position="388"/>
        <end position="407"/>
    </location>
</feature>
<keyword evidence="3" id="KW-0472">Membrane</keyword>
<evidence type="ECO:0000313" key="6">
    <source>
        <dbReference type="Proteomes" id="UP000593758"/>
    </source>
</evidence>
<evidence type="ECO:0000256" key="1">
    <source>
        <dbReference type="ARBA" id="ARBA00004429"/>
    </source>
</evidence>
<organism evidence="5 6">
    <name type="scientific">Ruania alkalisoli</name>
    <dbReference type="NCBI Taxonomy" id="2779775"/>
    <lineage>
        <taxon>Bacteria</taxon>
        <taxon>Bacillati</taxon>
        <taxon>Actinomycetota</taxon>
        <taxon>Actinomycetes</taxon>
        <taxon>Micrococcales</taxon>
        <taxon>Ruaniaceae</taxon>
        <taxon>Ruania</taxon>
    </lineage>
</organism>
<feature type="signal peptide" evidence="4">
    <location>
        <begin position="1"/>
        <end position="18"/>
    </location>
</feature>
<feature type="transmembrane region" description="Helical" evidence="3">
    <location>
        <begin position="187"/>
        <end position="206"/>
    </location>
</feature>
<feature type="transmembrane region" description="Helical" evidence="3">
    <location>
        <begin position="42"/>
        <end position="63"/>
    </location>
</feature>
<dbReference type="InterPro" id="IPR036259">
    <property type="entry name" value="MFS_trans_sf"/>
</dbReference>
<sequence>MLVPFVLLVACFAAWGTAANMTDTLVSTFTSVFDDMSTVQATLVQSAYYGAYFLLALPAAFVNQRFNYKVGVLLGLGLAASGGFLFLPAAQAQTFGFFLAAIFALAAGLSILETSANPYVMSMGPESNATRRLNFAQAFNPVGTNTGVLLAALLIAPNLSPLTQDERDTLPPAERDALLTTELDAVMTPYVGLAVVLVLIWVGIAVTKVPGLKVGASHEVDTRGSSSRVKRLLTNTHYSFGVVAQFFNVAAQTCIWTFTITYARDQIGASPTAANWWLQASLIVFLVARFAMVALMGRFDSRVLMLVMTCLGVVGCLVAVAAPGMVGLVAVVALSACLSLLFPTIYGIALEGLGHDTKFGAAGLVMAIVGGATVPLLQGQLVDSVGSAFSYIVPAGCFVVIVGYAIYTLRAPRPIHETG</sequence>
<keyword evidence="2" id="KW-1003">Cell membrane</keyword>
<keyword evidence="6" id="KW-1185">Reference proteome</keyword>
<dbReference type="PANTHER" id="PTHR43702">
    <property type="entry name" value="L-FUCOSE-PROTON SYMPORTER"/>
    <property type="match status" value="1"/>
</dbReference>
<accession>A0A7M1T0U9</accession>
<dbReference type="GO" id="GO:0005886">
    <property type="term" value="C:plasma membrane"/>
    <property type="evidence" value="ECO:0007669"/>
    <property type="project" value="UniProtKB-SubCell"/>
</dbReference>
<dbReference type="Pfam" id="PF07690">
    <property type="entry name" value="MFS_1"/>
    <property type="match status" value="1"/>
</dbReference>
<feature type="transmembrane region" description="Helical" evidence="3">
    <location>
        <begin position="361"/>
        <end position="382"/>
    </location>
</feature>
<protein>
    <submittedName>
        <fullName evidence="5">L-fucose:H+ symporter permease</fullName>
    </submittedName>
</protein>
<gene>
    <name evidence="5" type="primary">fucP</name>
    <name evidence="5" type="ORF">IM660_19080</name>
</gene>
<comment type="subcellular location">
    <subcellularLocation>
        <location evidence="1">Cell inner membrane</location>
        <topology evidence="1">Multi-pass membrane protein</topology>
    </subcellularLocation>
</comment>
<feature type="transmembrane region" description="Helical" evidence="3">
    <location>
        <begin position="238"/>
        <end position="264"/>
    </location>
</feature>
<evidence type="ECO:0000256" key="4">
    <source>
        <dbReference type="SAM" id="SignalP"/>
    </source>
</evidence>
<name>A0A7M1T0U9_9MICO</name>
<dbReference type="KEGG" id="halt:IM660_19080"/>
<keyword evidence="3" id="KW-1133">Transmembrane helix</keyword>
<dbReference type="PANTHER" id="PTHR43702:SF11">
    <property type="entry name" value="L-FUCOSE-PROTON SYMPORTER"/>
    <property type="match status" value="1"/>
</dbReference>
<evidence type="ECO:0000313" key="5">
    <source>
        <dbReference type="EMBL" id="QOR72897.1"/>
    </source>
</evidence>
<dbReference type="InterPro" id="IPR011701">
    <property type="entry name" value="MFS"/>
</dbReference>
<feature type="transmembrane region" description="Helical" evidence="3">
    <location>
        <begin position="276"/>
        <end position="296"/>
    </location>
</feature>
<dbReference type="InterPro" id="IPR050375">
    <property type="entry name" value="MFS_TsgA-like"/>
</dbReference>
<evidence type="ECO:0000256" key="2">
    <source>
        <dbReference type="ARBA" id="ARBA00022475"/>
    </source>
</evidence>
<feature type="transmembrane region" description="Helical" evidence="3">
    <location>
        <begin position="328"/>
        <end position="349"/>
    </location>
</feature>
<reference evidence="5 6" key="1">
    <citation type="submission" date="2020-10" db="EMBL/GenBank/DDBJ databases">
        <title>Haloactinobacterium sp. RN3S43, a bacterium isolated from saline soil.</title>
        <authorList>
            <person name="Sun J.-Q."/>
        </authorList>
    </citation>
    <scope>NUCLEOTIDE SEQUENCE [LARGE SCALE GENOMIC DNA]</scope>
    <source>
        <strain evidence="5 6">RN3S43</strain>
    </source>
</reference>
<keyword evidence="4" id="KW-0732">Signal</keyword>